<dbReference type="AlphaFoldDB" id="A0A7J5Y3Z5"/>
<keyword evidence="1" id="KW-0812">Transmembrane</keyword>
<keyword evidence="3" id="KW-1185">Reference proteome</keyword>
<comment type="caution">
    <text evidence="2">The sequence shown here is derived from an EMBL/GenBank/DDBJ whole genome shotgun (WGS) entry which is preliminary data.</text>
</comment>
<reference evidence="2 3" key="1">
    <citation type="submission" date="2020-03" db="EMBL/GenBank/DDBJ databases">
        <title>Dissostichus mawsoni Genome sequencing and assembly.</title>
        <authorList>
            <person name="Park H."/>
        </authorList>
    </citation>
    <scope>NUCLEOTIDE SEQUENCE [LARGE SCALE GENOMIC DNA]</scope>
    <source>
        <strain evidence="2">DM0001</strain>
        <tissue evidence="2">Muscle</tissue>
    </source>
</reference>
<protein>
    <submittedName>
        <fullName evidence="2">Uncharacterized protein</fullName>
    </submittedName>
</protein>
<keyword evidence="1" id="KW-1133">Transmembrane helix</keyword>
<organism evidence="2 3">
    <name type="scientific">Dissostichus mawsoni</name>
    <name type="common">Antarctic cod</name>
    <dbReference type="NCBI Taxonomy" id="36200"/>
    <lineage>
        <taxon>Eukaryota</taxon>
        <taxon>Metazoa</taxon>
        <taxon>Chordata</taxon>
        <taxon>Craniata</taxon>
        <taxon>Vertebrata</taxon>
        <taxon>Euteleostomi</taxon>
        <taxon>Actinopterygii</taxon>
        <taxon>Neopterygii</taxon>
        <taxon>Teleostei</taxon>
        <taxon>Neoteleostei</taxon>
        <taxon>Acanthomorphata</taxon>
        <taxon>Eupercaria</taxon>
        <taxon>Perciformes</taxon>
        <taxon>Notothenioidei</taxon>
        <taxon>Nototheniidae</taxon>
        <taxon>Dissostichus</taxon>
    </lineage>
</organism>
<keyword evidence="1" id="KW-0472">Membrane</keyword>
<evidence type="ECO:0000313" key="2">
    <source>
        <dbReference type="EMBL" id="KAF3843048.1"/>
    </source>
</evidence>
<evidence type="ECO:0000313" key="3">
    <source>
        <dbReference type="Proteomes" id="UP000518266"/>
    </source>
</evidence>
<accession>A0A7J5Y3Z5</accession>
<dbReference type="OrthoDB" id="10551065at2759"/>
<sequence length="353" mass="37159">MGIRPVELVISVVDRDPVGPLDLGGDDGRFVGSIHSNSTYKGFVSPFLHKSTIQFRYFKTIQEAVGPVEFSAYPVHCEALPMQNSIDHHLSVAAIEGHPLNHSAADVNPIKTLFDAIKVQGHHAGQALQHHGVSLSIRGQVPQVVAVAEDKVGRDVAVLTAGVAVRLSEESRSTLTDVGAQSVLTDLAAHARGLCTLVDVVTRFFVRHEAVARATGADEAGGCVSAIVVTVMDGWVCAFIDTCNFPPTHASLLIAVVGAVVAPVAHFAQGDAVSVVTSKLPRRAGGCWCAAHVLQFIRLIPAVVVAIADKVMRHAAAVLAGELVLLARLVGAALLVTAVPAVISTITPDFRRH</sequence>
<dbReference type="Proteomes" id="UP000518266">
    <property type="component" value="Unassembled WGS sequence"/>
</dbReference>
<proteinExistence type="predicted"/>
<feature type="transmembrane region" description="Helical" evidence="1">
    <location>
        <begin position="314"/>
        <end position="343"/>
    </location>
</feature>
<gene>
    <name evidence="2" type="ORF">F7725_001897</name>
</gene>
<dbReference type="EMBL" id="JAAKFY010000018">
    <property type="protein sequence ID" value="KAF3843048.1"/>
    <property type="molecule type" value="Genomic_DNA"/>
</dbReference>
<evidence type="ECO:0000256" key="1">
    <source>
        <dbReference type="SAM" id="Phobius"/>
    </source>
</evidence>
<name>A0A7J5Y3Z5_DISMA</name>